<dbReference type="Gene3D" id="4.10.410.10">
    <property type="entry name" value="Pancreatic trypsin inhibitor Kunitz domain"/>
    <property type="match status" value="19"/>
</dbReference>
<feature type="domain" description="BPTI/Kunitz inhibitor" evidence="3">
    <location>
        <begin position="3335"/>
        <end position="3385"/>
    </location>
</feature>
<dbReference type="Pfam" id="PF00014">
    <property type="entry name" value="Kunitz_BPTI"/>
    <property type="match status" value="19"/>
</dbReference>
<evidence type="ECO:0000313" key="6">
    <source>
        <dbReference type="Proteomes" id="UP000054776"/>
    </source>
</evidence>
<evidence type="ECO:0000259" key="3">
    <source>
        <dbReference type="PROSITE" id="PS50279"/>
    </source>
</evidence>
<feature type="coiled-coil region" evidence="1">
    <location>
        <begin position="53"/>
        <end position="83"/>
    </location>
</feature>
<feature type="domain" description="BPTI/Kunitz inhibitor" evidence="3">
    <location>
        <begin position="2788"/>
        <end position="2838"/>
    </location>
</feature>
<protein>
    <submittedName>
        <fullName evidence="5">Papilin</fullName>
    </submittedName>
</protein>
<dbReference type="InterPro" id="IPR053014">
    <property type="entry name" value="Cuticle_assoc_divergent"/>
</dbReference>
<feature type="domain" description="GRIP" evidence="4">
    <location>
        <begin position="1076"/>
        <end position="1125"/>
    </location>
</feature>
<feature type="coiled-coil region" evidence="1">
    <location>
        <begin position="644"/>
        <end position="778"/>
    </location>
</feature>
<dbReference type="OrthoDB" id="4473401at2759"/>
<dbReference type="GO" id="GO:0004867">
    <property type="term" value="F:serine-type endopeptidase inhibitor activity"/>
    <property type="evidence" value="ECO:0007669"/>
    <property type="project" value="InterPro"/>
</dbReference>
<feature type="domain" description="BPTI/Kunitz inhibitor" evidence="3">
    <location>
        <begin position="2995"/>
        <end position="3045"/>
    </location>
</feature>
<feature type="compositionally biased region" description="Polar residues" evidence="2">
    <location>
        <begin position="239"/>
        <end position="248"/>
    </location>
</feature>
<feature type="domain" description="GRIP" evidence="4">
    <location>
        <begin position="1419"/>
        <end position="1468"/>
    </location>
</feature>
<dbReference type="PANTHER" id="PTHR46339">
    <property type="entry name" value="PROTEIN CBG15282-RELATED"/>
    <property type="match status" value="1"/>
</dbReference>
<feature type="domain" description="BPTI/Kunitz inhibitor" evidence="3">
    <location>
        <begin position="2248"/>
        <end position="2298"/>
    </location>
</feature>
<feature type="domain" description="BPTI/Kunitz inhibitor" evidence="3">
    <location>
        <begin position="2570"/>
        <end position="2620"/>
    </location>
</feature>
<gene>
    <name evidence="5" type="primary">Ppn</name>
    <name evidence="5" type="ORF">T01_5079</name>
</gene>
<dbReference type="CDD" id="cd22593">
    <property type="entry name" value="Kunitz_conkunitzin"/>
    <property type="match status" value="16"/>
</dbReference>
<feature type="region of interest" description="Disordered" evidence="2">
    <location>
        <begin position="1594"/>
        <end position="1621"/>
    </location>
</feature>
<feature type="domain" description="BPTI/Kunitz inhibitor" evidence="3">
    <location>
        <begin position="3273"/>
        <end position="3323"/>
    </location>
</feature>
<feature type="domain" description="BPTI/Kunitz inhibitor" evidence="3">
    <location>
        <begin position="2677"/>
        <end position="2727"/>
    </location>
</feature>
<dbReference type="PROSITE" id="PS50913">
    <property type="entry name" value="GRIP"/>
    <property type="match status" value="2"/>
</dbReference>
<dbReference type="SMART" id="SM00289">
    <property type="entry name" value="WR1"/>
    <property type="match status" value="13"/>
</dbReference>
<feature type="domain" description="BPTI/Kunitz inhibitor" evidence="3">
    <location>
        <begin position="1874"/>
        <end position="1924"/>
    </location>
</feature>
<dbReference type="InterPro" id="IPR036880">
    <property type="entry name" value="Kunitz_BPTI_sf"/>
</dbReference>
<sequence length="3498" mass="392471">MASHSWLKQGLTSLSTIKNQLTEFTTEVLQDVAQERDSNAELTTAKNRIFHLEQELASRSKEVEHLRQRLRDENWKAAEENQQSVTCWDDSEKGDLEPDDWNWKDSSVDNVNDLCTEFSEHRLVEKPAKEEIPFSSNGSNLDVRKLTDEIKQLQAECAHWKELAKTNEEKAERNTTSAATTELEEAKREIEKLCTELAVLRNERTNVETCLEAERTVDLWENDWGDTEEWMNKNDQLSKQRSISSSTPERCPVEQLAKQSEEESVGSVNESDEREKHWRVEISRLQEERDQALEELYAEHQEAMAQVLMAKESLAKICDEYRDQNQVISDELGKLKAEQQSLVEENKSLQMTVDNLKNRLQTESKEKTSLFDINEQLEEHMRILKMQLTELQGKHERCAEENENAKLMLENLTVEFEQMKQAWTEEQQKHAQQTATNAQYNNTIVEMRATIEQLQCMNSTCFDKLQEIMIDNGSKADIAELTLERLADLVKRNQNSLLQRLHERDEQFSVVIQQLQQAEQEKLEKEASTNSAVSFGGLVKFLLSRDESQSRRLHIMDKLIARYRYFIGKETADAIQSLSNNNYPNNNNNTLQYSHSFEDIANYKDNYYCCDVEKRKRCFIHLPSCRRCKSTISVGHFDFKNEQNEQIQESQEQLIQQLQYAEVEAKRSYCEVSDKLLRTEEYSNKVVEELQAEIAALGQKMIENETNSAAQLQNVQMELNNCKRTAMELAEENAQLRNQLSDNSASTVASTEQLKQLISTLEAEKQELILLINQKHEESVHYHQELQNAMATFEAWKEQQAQQQALNRNEEESATVKRFNQQLAEKDATIERLTKNVDEQLNMAIQAKDRATAELAAVRLHSEHLQEQVTFLEETKRRSFSEVERLKSHLVELEQTYSEEAYRAEDRETDLRKRLQELENQLNNTLQEAQQKSSDFEKEIEELRSMQNVMSAELNAANGQINILSSELENSQKSVYSLQNVLEAFQKDRESSLNQQSEASRVEIEYLKAQIDNAQAANQALQEKVQQYEGTIQMVSELQSALCAKENSLSDLQTQLRERDRRLLNMEKELHQLQHVRDGKIDKDVLKNLFLGYLTAPVNKKAEVAHLIGSVLSFSADEFEKMENSVGGGGATGWLQLLRLGGTGSDVKTSTSQSLAAEFVKFLQMESSPKEQLDDQLITAAGDNRKQSTTNVSHAVKDDDSGGNRDNSSGTTPFFLLSGSARSQPASSIPITLDLPTLPTAYEGENIPPTTTTTSAQPTTWPGHEQVKPTGGGGMSSSSTSFLRRLLDSDEQLHSEHLQEQVTFLEETKRRSFSEVERLKSHLVELEQTYNRESSLNQQSEASRVEIEYLKAQIDNAQAANQALQEQVQQYEGTIQMVSELQSALCAKENSLSDLQTQLRERDRRLLNMEKELHQLQHVRDGKIDKDVLKNLFLGYLTAPVNKKAEVAHLIGSVLSFSADEFEKMENSVGGGGATGWLQLLRLGGTGSDVKTSTSQSLAAEFVKFLQMESSPKEQLDDQLITAAGDNRKQSTTNVSHAVKDDDSGGNRDNSSGTTPFFLLSGSARSQPASSIPITLDLPTLPTAYEGENIPPTTTTTSAQPTTWPGHEQVKPTGGGGMSSSSTMTTVRLNLLNLTLIFILPGIIFSLSIYLQNAGRNSQHEVDQNDSADDENQSNRRIIRFNVLDPKIRDLELEFNTQSTADLIQLPTTDIRTTDSLVPFPNYSTSIQQANHPNESYSSENLDMICKMPHEIGTGTFRIPRWYYNDITGRCESFYYSGQGGNENNFVTFETCQMLCEVNPCMQPRDSGTGKGQIKRYYFNLYNRVCEPFEWTGTGGNRNNFANLESCRKSCPEYPNPCNFGLPLSSATGTGHRCSSPLMIGVGGHLLQRWFFDETSEECKLFFYRGLRGNENNFATKVECENTCFGIEYPNIFLTTKHPLANPCEDGLPYSNKDSIVKCQTDEDCPSQHYCHQGLEEQTTVCCLSKAGSPCDLPLAEGKGKWQITRWYFDSSVRNCRQFIYKGRKGNQNNFRNLFQCEAVCSMAGPMISCTQTHACPSNFWCHIGSTASSTVCCPGAVQGTAICQQPLQIGTGQTPVTRWYYNPTVGQCMPFQYSGTRGNQNNFISKEECERMCMTSINACPVGSPLLSGTRPRFCNNVEQPCPSGYWCHVGATPDAVMCCPGDKSAACELPYSVGVGTASLNRWYFNHANRTCLPFFYKGLYGNQNNFLSKQDCENTCLAGSGIDPCQQPLEFGSGSTNIPRWYYNSATGQCSPFAYRGLYGNENNFLTKLDCDNACTVPMNPCTQGEPIKDSYGRQLTCGVNRPPCPEESWCHVGSEIKTTVCCPGRAKDPCVLPLVYGQGSGNLTRFYYNEITDQCVQFHYGGLAGNENNFLSKQQCEQRCAQINPCPLGFPAAEINGQRLQCGPMQPPCPRNYWCHVGSSPKTTACCPADSVTNPCMLPVSPGTGNERLERYAYNVDSSTCTIFIYYGTKGNANNFSTKEDCEQRCLEESTVNPCAEGQPAKNAVGLPLQCTGDATSTSCPIGYWCHFGASPSTTLCCPGVVTNVCELPVVFGVGSSQLVRYYYDRKSNQCLQFTYGGSKGNQNNFKTFNECEKTCSAFLNPCPQGVPAVNGFTGQQLHCTADGATCPLGYWCHYGLEQKTQVCCPGAVSDVCKLSINPGVGSAMSTRYGFNTLTSECERFEFRGAKGNQNNFLTLEDCIKACGKIIPINPCPFGTPKQDPESGKFVHCIAAYGETTCGENYWCHIGANDDTTLCCPGKVTNPCTLPVEKGKGTSSLNRWYFNAEMDECSMFFYRGMAGNQNNFLTQDECEHICTAAGVPQTDAQHRVVKCTFESGCREGFWCHLGATPDTTLCCPGSSQSICNFFNADSGQGGFTLQRWYFDVTSGECRQFIYHGLKGNPNNFLSKEDCEKTCLPFTNPCPSGDVLLDVNNRPQTCNALSTSASCPTGYWCHVGASIENTVCCPGTQDACVLPLSTGIGNAMLPRWYYEPNTKRCVQFTYRGSKGNQNNFLSAEACRLACREFRNPCIGQPAKSAIGQLVFCSANNKENCPVNYWCHVGDSSETTMCCPGATNPCSVPLSPGTGSSSLQRWYYNADSRTCISFTYNGMGGNQNNFLSKANCEEICPGKSPCLFDATPALIDSTNQLVRCNPMKFSGCPANYWCHPGRSLIDTKRKQFYKCTIHIYPETSQDRCSLPKQSGTGEYKLPRWYYNAKHGRCKRFRYAGRYGNQNNFMSKEFCSIACENKPCSLPMTEGEGIGILRRWFYDNTSDKCLIFFYRGSKGNMNNFRTKEDCEKTCIAGKCSLYRIRCLEKKVVGTGNAHLERWHFSSEKAKCINFVYSGLGGNGNNFATKADCEQTCREYQTLCPWSNFPLVANETLFFCDNDIFCPPTYVCHKNARRVYSVCCPDPAHFCRLPLDSGTCEENNLRYGYNEDSHSCVLYRYGGCGGNLNRFETVEECLRVCLDEYRHRFQ</sequence>
<feature type="domain" description="BPTI/Kunitz inhibitor" evidence="3">
    <location>
        <begin position="3439"/>
        <end position="3489"/>
    </location>
</feature>
<accession>A0A0V1BKV9</accession>
<feature type="compositionally biased region" description="Low complexity" evidence="2">
    <location>
        <begin position="1594"/>
        <end position="1605"/>
    </location>
</feature>
<feature type="domain" description="BPTI/Kunitz inhibitor" evidence="3">
    <location>
        <begin position="2354"/>
        <end position="2404"/>
    </location>
</feature>
<organism evidence="5 6">
    <name type="scientific">Trichinella spiralis</name>
    <name type="common">Trichina worm</name>
    <dbReference type="NCBI Taxonomy" id="6334"/>
    <lineage>
        <taxon>Eukaryota</taxon>
        <taxon>Metazoa</taxon>
        <taxon>Ecdysozoa</taxon>
        <taxon>Nematoda</taxon>
        <taxon>Enoplea</taxon>
        <taxon>Dorylaimia</taxon>
        <taxon>Trichinellida</taxon>
        <taxon>Trichinellidae</taxon>
        <taxon>Trichinella</taxon>
    </lineage>
</organism>
<dbReference type="PANTHER" id="PTHR46339:SF2">
    <property type="entry name" value="BPTI_KUNITZ INHIBITOR DOMAIN-CONTAINING PROTEIN"/>
    <property type="match status" value="1"/>
</dbReference>
<dbReference type="PRINTS" id="PR00759">
    <property type="entry name" value="BASICPTASE"/>
</dbReference>
<dbReference type="InterPro" id="IPR002223">
    <property type="entry name" value="Kunitz_BPTI"/>
</dbReference>
<dbReference type="Pfam" id="PF14625">
    <property type="entry name" value="Lustrin_cystein"/>
    <property type="match status" value="12"/>
</dbReference>
<feature type="domain" description="BPTI/Kunitz inhibitor" evidence="3">
    <location>
        <begin position="2887"/>
        <end position="2938"/>
    </location>
</feature>
<dbReference type="InterPro" id="IPR000237">
    <property type="entry name" value="GRIP_dom"/>
</dbReference>
<feature type="region of interest" description="Disordered" evidence="2">
    <location>
        <begin position="235"/>
        <end position="272"/>
    </location>
</feature>
<dbReference type="SMART" id="SM00131">
    <property type="entry name" value="KU"/>
    <property type="match status" value="19"/>
</dbReference>
<feature type="domain" description="BPTI/Kunitz inhibitor" evidence="3">
    <location>
        <begin position="3218"/>
        <end position="3268"/>
    </location>
</feature>
<feature type="compositionally biased region" description="Low complexity" evidence="2">
    <location>
        <begin position="1251"/>
        <end position="1262"/>
    </location>
</feature>
<dbReference type="InterPro" id="IPR028150">
    <property type="entry name" value="Lustrin_cystein"/>
</dbReference>
<feature type="coiled-coil region" evidence="1">
    <location>
        <begin position="275"/>
        <end position="457"/>
    </location>
</feature>
<feature type="region of interest" description="Disordered" evidence="2">
    <location>
        <begin position="1524"/>
        <end position="1558"/>
    </location>
</feature>
<feature type="domain" description="BPTI/Kunitz inhibitor" evidence="3">
    <location>
        <begin position="1991"/>
        <end position="2041"/>
    </location>
</feature>
<feature type="domain" description="BPTI/Kunitz inhibitor" evidence="3">
    <location>
        <begin position="2189"/>
        <end position="2239"/>
    </location>
</feature>
<dbReference type="SUPFAM" id="SSF57362">
    <property type="entry name" value="BPTI-like"/>
    <property type="match status" value="19"/>
</dbReference>
<reference evidence="5 6" key="1">
    <citation type="submission" date="2015-01" db="EMBL/GenBank/DDBJ databases">
        <title>Evolution of Trichinella species and genotypes.</title>
        <authorList>
            <person name="Korhonen P.K."/>
            <person name="Edoardo P."/>
            <person name="Giuseppe L.R."/>
            <person name="Gasser R.B."/>
        </authorList>
    </citation>
    <scope>NUCLEOTIDE SEQUENCE [LARGE SCALE GENOMIC DNA]</scope>
    <source>
        <strain evidence="5">ISS3</strain>
    </source>
</reference>
<feature type="domain" description="BPTI/Kunitz inhibitor" evidence="3">
    <location>
        <begin position="1746"/>
        <end position="1796"/>
    </location>
</feature>
<dbReference type="Proteomes" id="UP000054776">
    <property type="component" value="Unassembled WGS sequence"/>
</dbReference>
<keyword evidence="1" id="KW-0175">Coiled coil</keyword>
<feature type="region of interest" description="Disordered" evidence="2">
    <location>
        <begin position="1251"/>
        <end position="1280"/>
    </location>
</feature>
<dbReference type="InParanoid" id="A0A0V1BKV9"/>
<dbReference type="InterPro" id="IPR006150">
    <property type="entry name" value="Cys_repeat_1"/>
</dbReference>
<dbReference type="CDD" id="cd00109">
    <property type="entry name" value="Kunitz-type"/>
    <property type="match status" value="3"/>
</dbReference>
<evidence type="ECO:0000256" key="1">
    <source>
        <dbReference type="SAM" id="Coils"/>
    </source>
</evidence>
<evidence type="ECO:0000256" key="2">
    <source>
        <dbReference type="SAM" id="MobiDB-lite"/>
    </source>
</evidence>
<evidence type="ECO:0000259" key="4">
    <source>
        <dbReference type="PROSITE" id="PS50913"/>
    </source>
</evidence>
<feature type="coiled-coil region" evidence="1">
    <location>
        <begin position="1004"/>
        <end position="1076"/>
    </location>
</feature>
<feature type="coiled-coil region" evidence="1">
    <location>
        <begin position="136"/>
        <end position="203"/>
    </location>
</feature>
<comment type="caution">
    <text evidence="5">The sequence shown here is derived from an EMBL/GenBank/DDBJ whole genome shotgun (WGS) entry which is preliminary data.</text>
</comment>
<feature type="region of interest" description="Disordered" evidence="2">
    <location>
        <begin position="1181"/>
        <end position="1227"/>
    </location>
</feature>
<feature type="domain" description="BPTI/Kunitz inhibitor" evidence="3">
    <location>
        <begin position="3100"/>
        <end position="3150"/>
    </location>
</feature>
<dbReference type="EMBL" id="JYDH01000030">
    <property type="protein sequence ID" value="KRY37828.1"/>
    <property type="molecule type" value="Genomic_DNA"/>
</dbReference>
<name>A0A0V1BKV9_TRISP</name>
<feature type="domain" description="BPTI/Kunitz inhibitor" evidence="3">
    <location>
        <begin position="1801"/>
        <end position="1851"/>
    </location>
</feature>
<dbReference type="PROSITE" id="PS50279">
    <property type="entry name" value="BPTI_KUNITZ_2"/>
    <property type="match status" value="19"/>
</dbReference>
<feature type="coiled-coil region" evidence="1">
    <location>
        <begin position="901"/>
        <end position="974"/>
    </location>
</feature>
<feature type="coiled-coil region" evidence="1">
    <location>
        <begin position="1316"/>
        <end position="1419"/>
    </location>
</feature>
<evidence type="ECO:0000313" key="5">
    <source>
        <dbReference type="EMBL" id="KRY37828.1"/>
    </source>
</evidence>
<keyword evidence="6" id="KW-1185">Reference proteome</keyword>
<feature type="coiled-coil region" evidence="1">
    <location>
        <begin position="816"/>
        <end position="850"/>
    </location>
</feature>
<proteinExistence type="predicted"/>
<feature type="domain" description="BPTI/Kunitz inhibitor" evidence="3">
    <location>
        <begin position="2460"/>
        <end position="2510"/>
    </location>
</feature>
<feature type="domain" description="BPTI/Kunitz inhibitor" evidence="3">
    <location>
        <begin position="2084"/>
        <end position="2134"/>
    </location>
</feature>